<dbReference type="CDD" id="cd13128">
    <property type="entry name" value="MATE_Wzx_like"/>
    <property type="match status" value="1"/>
</dbReference>
<dbReference type="EMBL" id="AGEJ01000007">
    <property type="protein sequence ID" value="EMD17343.1"/>
    <property type="molecule type" value="Genomic_DNA"/>
</dbReference>
<reference evidence="7 8" key="1">
    <citation type="submission" date="2013-02" db="EMBL/GenBank/DDBJ databases">
        <title>The Genome Sequence of Lactobacillus catenaformis F0143.</title>
        <authorList>
            <consortium name="The Broad Institute Genome Sequencing Platform"/>
            <person name="Earl A."/>
            <person name="Ward D."/>
            <person name="Feldgarden M."/>
            <person name="Gevers D."/>
            <person name="Izard J."/>
            <person name="Blanton J.M."/>
            <person name="Mathney J."/>
            <person name="Dewhirst F.E."/>
            <person name="Young S.K."/>
            <person name="Zeng Q."/>
            <person name="Gargeya S."/>
            <person name="Fitzgerald M."/>
            <person name="Haas B."/>
            <person name="Abouelleil A."/>
            <person name="Alvarado L."/>
            <person name="Arachchi H.M."/>
            <person name="Berlin A."/>
            <person name="Chapman S.B."/>
            <person name="Gearin G."/>
            <person name="Goldberg J."/>
            <person name="Griggs A."/>
            <person name="Gujja S."/>
            <person name="Hansen M."/>
            <person name="Heiman D."/>
            <person name="Howarth C."/>
            <person name="Larimer J."/>
            <person name="Lui A."/>
            <person name="MacDonald P.J.P."/>
            <person name="McCowen C."/>
            <person name="Montmayeur A."/>
            <person name="Murphy C."/>
            <person name="Neiman D."/>
            <person name="Pearson M."/>
            <person name="Priest M."/>
            <person name="Roberts A."/>
            <person name="Saif S."/>
            <person name="Shea T."/>
            <person name="Sisk P."/>
            <person name="Stolte C."/>
            <person name="Sykes S."/>
            <person name="Wortman J."/>
            <person name="Nusbaum C."/>
            <person name="Birren B."/>
        </authorList>
    </citation>
    <scope>NUCLEOTIDE SEQUENCE [LARGE SCALE GENOMIC DNA]</scope>
    <source>
        <strain evidence="7 8">OT 569</strain>
    </source>
</reference>
<feature type="transmembrane region" description="Helical" evidence="6">
    <location>
        <begin position="291"/>
        <end position="311"/>
    </location>
</feature>
<dbReference type="BioCyc" id="ECAT999415-HMP:GTTI-354-MONOMER"/>
<keyword evidence="3 6" id="KW-0812">Transmembrane</keyword>
<gene>
    <name evidence="7" type="ORF">HMPREF9943_00344</name>
</gene>
<evidence type="ECO:0000313" key="7">
    <source>
        <dbReference type="EMBL" id="EMD17343.1"/>
    </source>
</evidence>
<evidence type="ECO:0000256" key="6">
    <source>
        <dbReference type="SAM" id="Phobius"/>
    </source>
</evidence>
<feature type="transmembrane region" description="Helical" evidence="6">
    <location>
        <begin position="384"/>
        <end position="405"/>
    </location>
</feature>
<dbReference type="PANTHER" id="PTHR30250:SF11">
    <property type="entry name" value="O-ANTIGEN TRANSPORTER-RELATED"/>
    <property type="match status" value="1"/>
</dbReference>
<comment type="caution">
    <text evidence="7">The sequence shown here is derived from an EMBL/GenBank/DDBJ whole genome shotgun (WGS) entry which is preliminary data.</text>
</comment>
<feature type="transmembrane region" description="Helical" evidence="6">
    <location>
        <begin position="12"/>
        <end position="32"/>
    </location>
</feature>
<feature type="transmembrane region" description="Helical" evidence="6">
    <location>
        <begin position="144"/>
        <end position="165"/>
    </location>
</feature>
<feature type="transmembrane region" description="Helical" evidence="6">
    <location>
        <begin position="171"/>
        <end position="191"/>
    </location>
</feature>
<feature type="transmembrane region" description="Helical" evidence="6">
    <location>
        <begin position="44"/>
        <end position="67"/>
    </location>
</feature>
<keyword evidence="5 6" id="KW-0472">Membrane</keyword>
<dbReference type="GO" id="GO:0005886">
    <property type="term" value="C:plasma membrane"/>
    <property type="evidence" value="ECO:0007669"/>
    <property type="project" value="UniProtKB-SubCell"/>
</dbReference>
<dbReference type="STRING" id="999415.HMPREF9943_00344"/>
<evidence type="ECO:0000256" key="2">
    <source>
        <dbReference type="ARBA" id="ARBA00022475"/>
    </source>
</evidence>
<comment type="subcellular location">
    <subcellularLocation>
        <location evidence="1">Cell membrane</location>
        <topology evidence="1">Multi-pass membrane protein</topology>
    </subcellularLocation>
</comment>
<dbReference type="AlphaFoldDB" id="M2NGI3"/>
<proteinExistence type="predicted"/>
<dbReference type="PANTHER" id="PTHR30250">
    <property type="entry name" value="PST FAMILY PREDICTED COLANIC ACID TRANSPORTER"/>
    <property type="match status" value="1"/>
</dbReference>
<feature type="transmembrane region" description="Helical" evidence="6">
    <location>
        <begin position="417"/>
        <end position="437"/>
    </location>
</feature>
<feature type="transmembrane region" description="Helical" evidence="6">
    <location>
        <begin position="358"/>
        <end position="378"/>
    </location>
</feature>
<protein>
    <submittedName>
        <fullName evidence="7">Uncharacterized protein</fullName>
    </submittedName>
</protein>
<feature type="transmembrane region" description="Helical" evidence="6">
    <location>
        <begin position="443"/>
        <end position="464"/>
    </location>
</feature>
<name>M2NGI3_9FIRM</name>
<dbReference type="PATRIC" id="fig|999415.3.peg.340"/>
<feature type="transmembrane region" description="Helical" evidence="6">
    <location>
        <begin position="250"/>
        <end position="270"/>
    </location>
</feature>
<evidence type="ECO:0000313" key="8">
    <source>
        <dbReference type="Proteomes" id="UP000011758"/>
    </source>
</evidence>
<dbReference type="InterPro" id="IPR050833">
    <property type="entry name" value="Poly_Biosynth_Transport"/>
</dbReference>
<evidence type="ECO:0000256" key="5">
    <source>
        <dbReference type="ARBA" id="ARBA00023136"/>
    </source>
</evidence>
<keyword evidence="2" id="KW-1003">Cell membrane</keyword>
<keyword evidence="8" id="KW-1185">Reference proteome</keyword>
<dbReference type="OrthoDB" id="9815702at2"/>
<feature type="transmembrane region" description="Helical" evidence="6">
    <location>
        <begin position="331"/>
        <end position="351"/>
    </location>
</feature>
<dbReference type="eggNOG" id="COG2244">
    <property type="taxonomic scope" value="Bacteria"/>
</dbReference>
<evidence type="ECO:0000256" key="1">
    <source>
        <dbReference type="ARBA" id="ARBA00004651"/>
    </source>
</evidence>
<evidence type="ECO:0000256" key="4">
    <source>
        <dbReference type="ARBA" id="ARBA00022989"/>
    </source>
</evidence>
<sequence>MSKQRSLKMNFIMNALLTMSSFIFPLITFPYISRILLPIGMGKVNFATSIINYFLLFSQLGIPTYGIRACARVRDNKEELTRVTHELLFINIVISILSYIVFFITVFTVPRLYNDKTLFILMSFTIILTAIGMEWLYRALEQYTYITVRSIIFKFIALAAMFLLIHKQSDYVIYGAITIFASSASSILNFINAGKYISFKPVGHYQPQRHLRAVATFFAMSCAVTIYTNLDSVMLGFMKTDADVGYYGAAVKIKSILVSIVTSLGTVLLPRASYYIQTNEIDKFKALTKKALNFVFLIALPLMIYFILFAKEGIYFLSGQAFKNSIIPMQIIMPTLLIIGISNITGIQILVPLGYEKAVLYSEIVGSIVDILLNWLLIPCFASAGAAFGTLVAEASVLLVQYLYIRNEFPNLFKGIKYLKLLIANIFALLLSFWVPLLGQSHFITLLISAILYFSVYGITLILLKESLAHEIFNQLKAKLLYIIKR</sequence>
<evidence type="ECO:0000256" key="3">
    <source>
        <dbReference type="ARBA" id="ARBA00022692"/>
    </source>
</evidence>
<feature type="transmembrane region" description="Helical" evidence="6">
    <location>
        <begin position="118"/>
        <end position="137"/>
    </location>
</feature>
<keyword evidence="4 6" id="KW-1133">Transmembrane helix</keyword>
<dbReference type="RefSeq" id="WP_004801477.1">
    <property type="nucleotide sequence ID" value="NZ_KB446646.1"/>
</dbReference>
<organism evidence="7 8">
    <name type="scientific">Eggerthia catenaformis OT 569 = DSM 20559</name>
    <dbReference type="NCBI Taxonomy" id="999415"/>
    <lineage>
        <taxon>Bacteria</taxon>
        <taxon>Bacillati</taxon>
        <taxon>Bacillota</taxon>
        <taxon>Erysipelotrichia</taxon>
        <taxon>Erysipelotrichales</taxon>
        <taxon>Coprobacillaceae</taxon>
        <taxon>Eggerthia</taxon>
    </lineage>
</organism>
<feature type="transmembrane region" description="Helical" evidence="6">
    <location>
        <begin position="211"/>
        <end position="230"/>
    </location>
</feature>
<accession>M2NGI3</accession>
<dbReference type="InterPro" id="IPR002797">
    <property type="entry name" value="Polysacc_synth"/>
</dbReference>
<dbReference type="Pfam" id="PF01943">
    <property type="entry name" value="Polysacc_synt"/>
    <property type="match status" value="1"/>
</dbReference>
<dbReference type="Proteomes" id="UP000011758">
    <property type="component" value="Unassembled WGS sequence"/>
</dbReference>
<feature type="transmembrane region" description="Helical" evidence="6">
    <location>
        <begin position="88"/>
        <end position="112"/>
    </location>
</feature>